<evidence type="ECO:0000256" key="5">
    <source>
        <dbReference type="SAM" id="MobiDB-lite"/>
    </source>
</evidence>
<evidence type="ECO:0000259" key="6">
    <source>
        <dbReference type="PROSITE" id="PS50089"/>
    </source>
</evidence>
<accession>A0A9P5DRG1</accession>
<evidence type="ECO:0000256" key="2">
    <source>
        <dbReference type="ARBA" id="ARBA00022771"/>
    </source>
</evidence>
<dbReference type="InterPro" id="IPR018957">
    <property type="entry name" value="Znf_C3HC4_RING-type"/>
</dbReference>
<name>A0A9P5DRG1_9HYPO</name>
<dbReference type="InterPro" id="IPR013083">
    <property type="entry name" value="Znf_RING/FYVE/PHD"/>
</dbReference>
<keyword evidence="2 4" id="KW-0863">Zinc-finger</keyword>
<dbReference type="OrthoDB" id="8062037at2759"/>
<evidence type="ECO:0000313" key="7">
    <source>
        <dbReference type="EMBL" id="KAF4332635.1"/>
    </source>
</evidence>
<dbReference type="SUPFAM" id="SSF57850">
    <property type="entry name" value="RING/U-box"/>
    <property type="match status" value="1"/>
</dbReference>
<dbReference type="Proteomes" id="UP000730481">
    <property type="component" value="Unassembled WGS sequence"/>
</dbReference>
<dbReference type="Gene3D" id="3.30.40.10">
    <property type="entry name" value="Zinc/RING finger domain, C3HC4 (zinc finger)"/>
    <property type="match status" value="1"/>
</dbReference>
<evidence type="ECO:0000313" key="8">
    <source>
        <dbReference type="Proteomes" id="UP000730481"/>
    </source>
</evidence>
<comment type="caution">
    <text evidence="7">The sequence shown here is derived from an EMBL/GenBank/DDBJ whole genome shotgun (WGS) entry which is preliminary data.</text>
</comment>
<dbReference type="EMBL" id="PVQB02001022">
    <property type="protein sequence ID" value="KAF4332635.1"/>
    <property type="molecule type" value="Genomic_DNA"/>
</dbReference>
<dbReference type="PROSITE" id="PS00518">
    <property type="entry name" value="ZF_RING_1"/>
    <property type="match status" value="1"/>
</dbReference>
<dbReference type="GO" id="GO:0008270">
    <property type="term" value="F:zinc ion binding"/>
    <property type="evidence" value="ECO:0007669"/>
    <property type="project" value="UniProtKB-KW"/>
</dbReference>
<gene>
    <name evidence="7" type="ORF">FBEOM_13570</name>
</gene>
<sequence length="411" mass="45961">MSAPGGPVTNTYFPTLVDIIKKDPTAIHRLDLGCLLCKDKMAADPENEFPDPPTDADLRSAPTILPCGHMFCVSCLSELITHNIANRCGCIHGEGALFRPRKEQDENLLIHLKAEVSRAYCRQCRVAPLLAGLIRIALYLHRTDLMIRDGHVLAVTVMDSNRRLRYVGGRKEDIVGTLPLSQDLLELYTMAANSFAKNNGDPVPADGSCPYTFELSLCKMGPRDREDVRDQQRELDYVDVMLETSGKTPYELAEHVATKLYIAFWSEGSFSNYLEELYRNRCDEAGVVLAAHVARTARASEAARSAENDEILMNPEGHYLPYLASEHHHLPKSDNITDSVQHEYLGLRDSHRSLLPLREARFVRQALIPPGHLQHHRHHLDRVPPPGSRAPLVSGLVPRLDPRPIVGESQI</sequence>
<feature type="domain" description="RING-type" evidence="6">
    <location>
        <begin position="34"/>
        <end position="88"/>
    </location>
</feature>
<dbReference type="Pfam" id="PF00097">
    <property type="entry name" value="zf-C3HC4"/>
    <property type="match status" value="1"/>
</dbReference>
<protein>
    <recommendedName>
        <fullName evidence="6">RING-type domain-containing protein</fullName>
    </recommendedName>
</protein>
<keyword evidence="3" id="KW-0862">Zinc</keyword>
<dbReference type="InterPro" id="IPR017907">
    <property type="entry name" value="Znf_RING_CS"/>
</dbReference>
<dbReference type="PROSITE" id="PS50089">
    <property type="entry name" value="ZF_RING_2"/>
    <property type="match status" value="1"/>
</dbReference>
<proteinExistence type="predicted"/>
<evidence type="ECO:0000256" key="1">
    <source>
        <dbReference type="ARBA" id="ARBA00022723"/>
    </source>
</evidence>
<reference evidence="7" key="2">
    <citation type="submission" date="2020-02" db="EMBL/GenBank/DDBJ databases">
        <title>Identification and distribution of gene clusters putatively required for synthesis of sphingolipid metabolism inhibitors in phylogenetically diverse species of the filamentous fungus Fusarium.</title>
        <authorList>
            <person name="Kim H.-S."/>
            <person name="Busman M."/>
            <person name="Brown D.W."/>
            <person name="Divon H."/>
            <person name="Uhlig S."/>
            <person name="Proctor R.H."/>
        </authorList>
    </citation>
    <scope>NUCLEOTIDE SEQUENCE</scope>
    <source>
        <strain evidence="7">NRRL 25174</strain>
    </source>
</reference>
<evidence type="ECO:0000256" key="4">
    <source>
        <dbReference type="PROSITE-ProRule" id="PRU00175"/>
    </source>
</evidence>
<keyword evidence="1" id="KW-0479">Metal-binding</keyword>
<feature type="region of interest" description="Disordered" evidence="5">
    <location>
        <begin position="373"/>
        <end position="396"/>
    </location>
</feature>
<dbReference type="AlphaFoldDB" id="A0A9P5DRG1"/>
<keyword evidence="8" id="KW-1185">Reference proteome</keyword>
<dbReference type="CDD" id="cd16449">
    <property type="entry name" value="RING-HC"/>
    <property type="match status" value="1"/>
</dbReference>
<evidence type="ECO:0000256" key="3">
    <source>
        <dbReference type="ARBA" id="ARBA00022833"/>
    </source>
</evidence>
<reference evidence="7" key="1">
    <citation type="journal article" date="2017" name="Mycologia">
        <title>Fusarium algeriense, sp. nov., a novel toxigenic crown rot pathogen of durum wheat from Algeria is nested in the Fusarium burgessii species complex.</title>
        <authorList>
            <person name="Laraba I."/>
            <person name="Keddad A."/>
            <person name="Boureghda H."/>
            <person name="Abdallah N."/>
            <person name="Vaughan M.M."/>
            <person name="Proctor R.H."/>
            <person name="Busman M."/>
            <person name="O'Donnell K."/>
        </authorList>
    </citation>
    <scope>NUCLEOTIDE SEQUENCE</scope>
    <source>
        <strain evidence="7">NRRL 25174</strain>
    </source>
</reference>
<dbReference type="InterPro" id="IPR001841">
    <property type="entry name" value="Znf_RING"/>
</dbReference>
<organism evidence="7 8">
    <name type="scientific">Fusarium beomiforme</name>
    <dbReference type="NCBI Taxonomy" id="44412"/>
    <lineage>
        <taxon>Eukaryota</taxon>
        <taxon>Fungi</taxon>
        <taxon>Dikarya</taxon>
        <taxon>Ascomycota</taxon>
        <taxon>Pezizomycotina</taxon>
        <taxon>Sordariomycetes</taxon>
        <taxon>Hypocreomycetidae</taxon>
        <taxon>Hypocreales</taxon>
        <taxon>Nectriaceae</taxon>
        <taxon>Fusarium</taxon>
        <taxon>Fusarium burgessii species complex</taxon>
    </lineage>
</organism>